<accession>A0AAE3MA89</accession>
<name>A0AAE3MA89_9BACT</name>
<dbReference type="Pfam" id="PF13603">
    <property type="entry name" value="tRNA-synt_1_2"/>
    <property type="match status" value="1"/>
</dbReference>
<dbReference type="GO" id="GO:0005829">
    <property type="term" value="C:cytosol"/>
    <property type="evidence" value="ECO:0007669"/>
    <property type="project" value="TreeGrafter"/>
</dbReference>
<keyword evidence="6 9" id="KW-0648">Protein biosynthesis</keyword>
<dbReference type="SUPFAM" id="SSF47323">
    <property type="entry name" value="Anticodon-binding domain of a subclass of class I aminoacyl-tRNA synthetases"/>
    <property type="match status" value="1"/>
</dbReference>
<evidence type="ECO:0000256" key="7">
    <source>
        <dbReference type="ARBA" id="ARBA00023146"/>
    </source>
</evidence>
<feature type="binding site" evidence="9">
    <location>
        <position position="704"/>
    </location>
    <ligand>
        <name>ATP</name>
        <dbReference type="ChEBI" id="CHEBI:30616"/>
    </ligand>
</feature>
<evidence type="ECO:0000256" key="2">
    <source>
        <dbReference type="ARBA" id="ARBA00022490"/>
    </source>
</evidence>
<gene>
    <name evidence="9 15" type="primary">leuS</name>
    <name evidence="15" type="ORF">OM074_00010</name>
</gene>
<dbReference type="InterPro" id="IPR025709">
    <property type="entry name" value="Leu_tRNA-synth_edit"/>
</dbReference>
<dbReference type="GO" id="GO:0006429">
    <property type="term" value="P:leucyl-tRNA aminoacylation"/>
    <property type="evidence" value="ECO:0007669"/>
    <property type="project" value="UniProtKB-UniRule"/>
</dbReference>
<comment type="similarity">
    <text evidence="1 9 10">Belongs to the class-I aminoacyl-tRNA synthetase family.</text>
</comment>
<keyword evidence="4 9" id="KW-0547">Nucleotide-binding</keyword>
<dbReference type="InterPro" id="IPR002300">
    <property type="entry name" value="aa-tRNA-synth_Ia"/>
</dbReference>
<evidence type="ECO:0000256" key="3">
    <source>
        <dbReference type="ARBA" id="ARBA00022598"/>
    </source>
</evidence>
<evidence type="ECO:0000256" key="9">
    <source>
        <dbReference type="HAMAP-Rule" id="MF_00049"/>
    </source>
</evidence>
<organism evidence="15 16">
    <name type="scientific">Plebeiibacterium marinum</name>
    <dbReference type="NCBI Taxonomy" id="2992111"/>
    <lineage>
        <taxon>Bacteria</taxon>
        <taxon>Pseudomonadati</taxon>
        <taxon>Bacteroidota</taxon>
        <taxon>Bacteroidia</taxon>
        <taxon>Marinilabiliales</taxon>
        <taxon>Marinilabiliaceae</taxon>
        <taxon>Plebeiibacterium</taxon>
    </lineage>
</organism>
<dbReference type="NCBIfam" id="TIGR00396">
    <property type="entry name" value="leuS_bact"/>
    <property type="match status" value="1"/>
</dbReference>
<comment type="subcellular location">
    <subcellularLocation>
        <location evidence="9">Cytoplasm</location>
    </subcellularLocation>
</comment>
<evidence type="ECO:0000256" key="8">
    <source>
        <dbReference type="ARBA" id="ARBA00047469"/>
    </source>
</evidence>
<keyword evidence="7 9" id="KW-0030">Aminoacyl-tRNA synthetase</keyword>
<dbReference type="HAMAP" id="MF_00049_B">
    <property type="entry name" value="Leu_tRNA_synth_B"/>
    <property type="match status" value="1"/>
</dbReference>
<sequence length="928" mass="106463">MEYNFKAIEEKWQKQWVKDKTYKVDIDKNRPKFYVLDMFPYPSGAGLHVGHPLGYIASDIYSRYKRSNGFNVLHPMGYDAYGLPAEQYAIQTGQHPAITTEKNLNRYREQLDKIGFCYDWDREIRTCEPDYYHWTQWAFMKMFDSYYCNQAKQARPICELKEAFCSVGTNGLDLAGTEDLEFTAGEWKAKSAKEQDEILLNYRLAYLADTMVNWCPALGTVLANDEVKEGISVRGGHPVEQKIMRQWLLRVSAYSERLLEGLDNVDWTDSLKEIQRNWIGKSEGAEMKFKVKDSDIEMDIFTTRADTVFGVTFMVLAPESELVQQLTTPEQKEAVEAYLEETKKRTERERQSEVKKVSGVFSGAYAINPLSGEEIPIWVGDYVLAGYGTGAIMAVPGHDSRDFAFARHFNLPILQVVIPEGEEATDPATWEDSKDSKAGTMINSGFLNGLSVPEAIAQTKEYIREKKVGDVKVNYRLRDAIFSRQRYWGEPFPVYYKDNMPHMVDEADLPLQLPEIDKFLPTESGEPPLGRAKNWVYKDAYPLELNTMPGFAGSSAYYLRYMDPKNDKALVGKEANEYWQDVDLYIGGTEHATGHLIYSRFWNKFLFDYGYIVKDEPYKKLINQGMIQGRSNFVYRINGTNKFVSLNLKGDYETTAIHVDVNIVSNDVLDIEKFQNWNPEYKDAEFILEDGKYVCGWAVEKMSKSMFNVVNPDDIIEDYGADTLRLYEMFLGPLEQSKPWDTNGIDGVHKFLRKTWRLFFNNNDEFEVSDDKASKDELKTLHKAIRKITDDIEKFSFNTCVSAFMICVNELGALKCNKREILEPLTALLAPFAPHLSEELWSLLGKTGTVCDAEWPEFVASHLVESTFSYPVSFNGKMRFKLEMPVDAPNSEIEEAVKNHESAQKWIEGKTIRKIIIVPKKIINVVVG</sequence>
<dbReference type="PANTHER" id="PTHR43740">
    <property type="entry name" value="LEUCYL-TRNA SYNTHETASE"/>
    <property type="match status" value="1"/>
</dbReference>
<dbReference type="InterPro" id="IPR001412">
    <property type="entry name" value="aa-tRNA-synth_I_CS"/>
</dbReference>
<dbReference type="CDD" id="cd07958">
    <property type="entry name" value="Anticodon_Ia_Leu_BEm"/>
    <property type="match status" value="1"/>
</dbReference>
<comment type="catalytic activity">
    <reaction evidence="8 9">
        <text>tRNA(Leu) + L-leucine + ATP = L-leucyl-tRNA(Leu) + AMP + diphosphate</text>
        <dbReference type="Rhea" id="RHEA:11688"/>
        <dbReference type="Rhea" id="RHEA-COMP:9613"/>
        <dbReference type="Rhea" id="RHEA-COMP:9622"/>
        <dbReference type="ChEBI" id="CHEBI:30616"/>
        <dbReference type="ChEBI" id="CHEBI:33019"/>
        <dbReference type="ChEBI" id="CHEBI:57427"/>
        <dbReference type="ChEBI" id="CHEBI:78442"/>
        <dbReference type="ChEBI" id="CHEBI:78494"/>
        <dbReference type="ChEBI" id="CHEBI:456215"/>
        <dbReference type="EC" id="6.1.1.4"/>
    </reaction>
</comment>
<dbReference type="Gene3D" id="1.10.730.10">
    <property type="entry name" value="Isoleucyl-tRNA Synthetase, Domain 1"/>
    <property type="match status" value="1"/>
</dbReference>
<comment type="caution">
    <text evidence="15">The sequence shown here is derived from an EMBL/GenBank/DDBJ whole genome shotgun (WGS) entry which is preliminary data.</text>
</comment>
<dbReference type="SUPFAM" id="SSF50677">
    <property type="entry name" value="ValRS/IleRS/LeuRS editing domain"/>
    <property type="match status" value="1"/>
</dbReference>
<dbReference type="InterPro" id="IPR015413">
    <property type="entry name" value="Methionyl/Leucyl_tRNA_Synth"/>
</dbReference>
<evidence type="ECO:0000256" key="1">
    <source>
        <dbReference type="ARBA" id="ARBA00005594"/>
    </source>
</evidence>
<dbReference type="RefSeq" id="WP_301197209.1">
    <property type="nucleotide sequence ID" value="NZ_JAPDPI010000001.1"/>
</dbReference>
<keyword evidence="16" id="KW-1185">Reference proteome</keyword>
<evidence type="ECO:0000313" key="15">
    <source>
        <dbReference type="EMBL" id="MCW3803983.1"/>
    </source>
</evidence>
<evidence type="ECO:0000259" key="12">
    <source>
        <dbReference type="Pfam" id="PF08264"/>
    </source>
</evidence>
<dbReference type="PRINTS" id="PR00985">
    <property type="entry name" value="TRNASYNTHLEU"/>
</dbReference>
<keyword evidence="5 9" id="KW-0067">ATP-binding</keyword>
<dbReference type="InterPro" id="IPR002302">
    <property type="entry name" value="Leu-tRNA-ligase"/>
</dbReference>
<dbReference type="SUPFAM" id="SSF52374">
    <property type="entry name" value="Nucleotidylyl transferase"/>
    <property type="match status" value="1"/>
</dbReference>
<keyword evidence="2 9" id="KW-0963">Cytoplasm</keyword>
<evidence type="ECO:0000259" key="13">
    <source>
        <dbReference type="Pfam" id="PF09334"/>
    </source>
</evidence>
<evidence type="ECO:0000256" key="10">
    <source>
        <dbReference type="RuleBase" id="RU363035"/>
    </source>
</evidence>
<feature type="domain" description="Methionyl/Leucyl tRNA synthetase" evidence="13">
    <location>
        <begin position="38"/>
        <end position="164"/>
    </location>
</feature>
<reference evidence="15" key="1">
    <citation type="submission" date="2022-10" db="EMBL/GenBank/DDBJ databases">
        <authorList>
            <person name="Yu W.X."/>
        </authorList>
    </citation>
    <scope>NUCLEOTIDE SEQUENCE</scope>
    <source>
        <strain evidence="15">D04</strain>
    </source>
</reference>
<dbReference type="EC" id="6.1.1.4" evidence="9"/>
<dbReference type="Pfam" id="PF09334">
    <property type="entry name" value="tRNA-synt_1g"/>
    <property type="match status" value="1"/>
</dbReference>
<dbReference type="GO" id="GO:0004823">
    <property type="term" value="F:leucine-tRNA ligase activity"/>
    <property type="evidence" value="ECO:0007669"/>
    <property type="project" value="UniProtKB-UniRule"/>
</dbReference>
<dbReference type="Pfam" id="PF08264">
    <property type="entry name" value="Anticodon_1"/>
    <property type="match status" value="1"/>
</dbReference>
<evidence type="ECO:0000256" key="5">
    <source>
        <dbReference type="ARBA" id="ARBA00022840"/>
    </source>
</evidence>
<evidence type="ECO:0000256" key="4">
    <source>
        <dbReference type="ARBA" id="ARBA00022741"/>
    </source>
</evidence>
<evidence type="ECO:0000256" key="6">
    <source>
        <dbReference type="ARBA" id="ARBA00022917"/>
    </source>
</evidence>
<dbReference type="PROSITE" id="PS00178">
    <property type="entry name" value="AA_TRNA_LIGASE_I"/>
    <property type="match status" value="1"/>
</dbReference>
<feature type="domain" description="Leucyl-tRNA synthetase editing" evidence="14">
    <location>
        <begin position="276"/>
        <end position="462"/>
    </location>
</feature>
<protein>
    <recommendedName>
        <fullName evidence="9">Leucine--tRNA ligase</fullName>
        <ecNumber evidence="9">6.1.1.4</ecNumber>
    </recommendedName>
    <alternativeName>
        <fullName evidence="9">Leucyl-tRNA synthetase</fullName>
        <shortName evidence="9">LeuRS</shortName>
    </alternativeName>
</protein>
<evidence type="ECO:0000313" key="16">
    <source>
        <dbReference type="Proteomes" id="UP001207408"/>
    </source>
</evidence>
<dbReference type="InterPro" id="IPR013155">
    <property type="entry name" value="M/V/L/I-tRNA-synth_anticd-bd"/>
</dbReference>
<dbReference type="FunFam" id="1.10.730.10:FF:000011">
    <property type="entry name" value="Leucine--tRNA ligase chloroplastic/mitochondrial"/>
    <property type="match status" value="1"/>
</dbReference>
<dbReference type="Pfam" id="PF00133">
    <property type="entry name" value="tRNA-synt_1"/>
    <property type="match status" value="1"/>
</dbReference>
<dbReference type="EMBL" id="JAPDPI010000001">
    <property type="protein sequence ID" value="MCW3803983.1"/>
    <property type="molecule type" value="Genomic_DNA"/>
</dbReference>
<dbReference type="InterPro" id="IPR009008">
    <property type="entry name" value="Val/Leu/Ile-tRNA-synth_edit"/>
</dbReference>
<dbReference type="AlphaFoldDB" id="A0AAE3MA89"/>
<evidence type="ECO:0000259" key="11">
    <source>
        <dbReference type="Pfam" id="PF00133"/>
    </source>
</evidence>
<dbReference type="Proteomes" id="UP001207408">
    <property type="component" value="Unassembled WGS sequence"/>
</dbReference>
<dbReference type="InterPro" id="IPR014729">
    <property type="entry name" value="Rossmann-like_a/b/a_fold"/>
</dbReference>
<dbReference type="InterPro" id="IPR009080">
    <property type="entry name" value="tRNAsynth_Ia_anticodon-bd"/>
</dbReference>
<dbReference type="FunFam" id="3.40.50.620:FF:000060">
    <property type="entry name" value="Leucine--tRNA ligase"/>
    <property type="match status" value="1"/>
</dbReference>
<proteinExistence type="inferred from homology"/>
<dbReference type="FunFam" id="3.40.50.620:FF:000154">
    <property type="entry name" value="Leucine--tRNA ligase"/>
    <property type="match status" value="1"/>
</dbReference>
<dbReference type="GO" id="GO:0002161">
    <property type="term" value="F:aminoacyl-tRNA deacylase activity"/>
    <property type="evidence" value="ECO:0007669"/>
    <property type="project" value="InterPro"/>
</dbReference>
<evidence type="ECO:0000259" key="14">
    <source>
        <dbReference type="Pfam" id="PF13603"/>
    </source>
</evidence>
<dbReference type="PANTHER" id="PTHR43740:SF2">
    <property type="entry name" value="LEUCINE--TRNA LIGASE, MITOCHONDRIAL"/>
    <property type="match status" value="1"/>
</dbReference>
<dbReference type="Gene3D" id="3.40.50.620">
    <property type="entry name" value="HUPs"/>
    <property type="match status" value="3"/>
</dbReference>
<dbReference type="GO" id="GO:0005524">
    <property type="term" value="F:ATP binding"/>
    <property type="evidence" value="ECO:0007669"/>
    <property type="project" value="UniProtKB-UniRule"/>
</dbReference>
<keyword evidence="3 9" id="KW-0436">Ligase</keyword>
<feature type="short sequence motif" description="'KMSKS' region" evidence="9">
    <location>
        <begin position="701"/>
        <end position="705"/>
    </location>
</feature>
<feature type="domain" description="Methionyl/Valyl/Leucyl/Isoleucyl-tRNA synthetase anticodon-binding" evidence="12">
    <location>
        <begin position="778"/>
        <end position="889"/>
    </location>
</feature>
<comment type="caution">
    <text evidence="9">Lacks conserved residue(s) required for the propagation of feature annotation.</text>
</comment>
<feature type="domain" description="Aminoacyl-tRNA synthetase class Ia" evidence="11">
    <location>
        <begin position="700"/>
        <end position="727"/>
    </location>
</feature>
<dbReference type="FunFam" id="3.40.50.620:FF:000056">
    <property type="entry name" value="Leucine--tRNA ligase"/>
    <property type="match status" value="1"/>
</dbReference>